<keyword evidence="5" id="KW-1185">Reference proteome</keyword>
<dbReference type="GO" id="GO:0016757">
    <property type="term" value="F:glycosyltransferase activity"/>
    <property type="evidence" value="ECO:0007669"/>
    <property type="project" value="UniProtKB-KW"/>
</dbReference>
<evidence type="ECO:0000256" key="2">
    <source>
        <dbReference type="ARBA" id="ARBA00022679"/>
    </source>
</evidence>
<dbReference type="SUPFAM" id="SSF53756">
    <property type="entry name" value="UDP-Glycosyltransferase/glycogen phosphorylase"/>
    <property type="match status" value="2"/>
</dbReference>
<dbReference type="EMBL" id="JADEYC010000043">
    <property type="protein sequence ID" value="MBE9376497.1"/>
    <property type="molecule type" value="Genomic_DNA"/>
</dbReference>
<dbReference type="PANTHER" id="PTHR12526:SF510">
    <property type="entry name" value="D-INOSITOL 3-PHOSPHATE GLYCOSYLTRANSFERASE"/>
    <property type="match status" value="1"/>
</dbReference>
<evidence type="ECO:0000313" key="4">
    <source>
        <dbReference type="EMBL" id="MBE9376497.1"/>
    </source>
</evidence>
<dbReference type="Proteomes" id="UP000598360">
    <property type="component" value="Unassembled WGS sequence"/>
</dbReference>
<evidence type="ECO:0000313" key="5">
    <source>
        <dbReference type="Proteomes" id="UP000598360"/>
    </source>
</evidence>
<keyword evidence="1" id="KW-0328">Glycosyltransferase</keyword>
<evidence type="ECO:0000256" key="1">
    <source>
        <dbReference type="ARBA" id="ARBA00022676"/>
    </source>
</evidence>
<organism evidence="4 5">
    <name type="scientific">Saccharopolyspora montiporae</name>
    <dbReference type="NCBI Taxonomy" id="2781240"/>
    <lineage>
        <taxon>Bacteria</taxon>
        <taxon>Bacillati</taxon>
        <taxon>Actinomycetota</taxon>
        <taxon>Actinomycetes</taxon>
        <taxon>Pseudonocardiales</taxon>
        <taxon>Pseudonocardiaceae</taxon>
        <taxon>Saccharopolyspora</taxon>
    </lineage>
</organism>
<feature type="domain" description="Glycosyltransferase subfamily 4-like N-terminal" evidence="3">
    <location>
        <begin position="51"/>
        <end position="200"/>
    </location>
</feature>
<dbReference type="Gene3D" id="3.40.50.2000">
    <property type="entry name" value="Glycogen Phosphorylase B"/>
    <property type="match status" value="4"/>
</dbReference>
<dbReference type="AlphaFoldDB" id="A0A929BFH4"/>
<dbReference type="Pfam" id="PF13692">
    <property type="entry name" value="Glyco_trans_1_4"/>
    <property type="match status" value="2"/>
</dbReference>
<comment type="caution">
    <text evidence="4">The sequence shown here is derived from an EMBL/GenBank/DDBJ whole genome shotgun (WGS) entry which is preliminary data.</text>
</comment>
<keyword evidence="2" id="KW-0808">Transferase</keyword>
<name>A0A929BFH4_9PSEU</name>
<proteinExistence type="predicted"/>
<sequence length="797" mass="85089">MAAGHAKPIARGECADALTHESAPDAGDPQRHRIVLVAKTNEGALRSLAHADGLVRRGHRVSAVLPSGDGRLREGLRARGIPIADCGFDFRFRDPLRTLRALRELRGILRTEQPDVVNSYMYGAALASRLAGVGTGIRRTHMVGGPLHLESGPVRFAEKYLSALDTLTIATSDHVARRYRALGRGPADIATAFQGCDLERFRPANPSWRSAVREQLGIGDGEFVAVLVGFVYAPKRIVHRGRGIKGHEHLLAAWSEFRVRHPKSRLLLVGGGWDEAGEQYRQRLLARFPDGRRGVHWLGSRDDVRDYYAAADISVSPSLSENHGAAMEACAMGVPVVVSDAGGLPEAVDGNGWVVARGDERALADALEHAWQEHEGGRLGALGARARDVAEAKFDARANADRVAEILESCARPAPALFAETRCTAYTGGGWECGDGTADVVAGELLPAGDRVRLVARTRQQEGAGPQQHRFDLVALPDYRGPAGLLRALPRLVPAVLRAVRDSGPVVARLPGPVGALACACCDLLGRPYAVELVGDPEGVLRSGAAGRTGRWFARPAAALTRRAVRRAAAVRYVTGQTLQQRYPAGPGSDVLAASRVRLDRADLAGPRRFPTGPVQVAAVGSQANAYKGHDVLLRAVRVLRDAGVDARAILVGGGATQPELVNLAAALGLTGFVRFAGRIADRGELFGVLDSAHLLAMPSRTEGMPRALLEGMARGLPAVGTAVGGIPELLDAECLVPVDDHVAVAVAVRRLLDRPDRWEQQSARNARIAAEYADPARHAQIRDWAARLPERCAGAR</sequence>
<reference evidence="4" key="1">
    <citation type="submission" date="2020-10" db="EMBL/GenBank/DDBJ databases">
        <title>Diversity and distribution of actinomycetes associated with coral in the coast of Hainan.</title>
        <authorList>
            <person name="Li F."/>
        </authorList>
    </citation>
    <scope>NUCLEOTIDE SEQUENCE</scope>
    <source>
        <strain evidence="4">HNM0983</strain>
    </source>
</reference>
<dbReference type="Pfam" id="PF13439">
    <property type="entry name" value="Glyco_transf_4"/>
    <property type="match status" value="1"/>
</dbReference>
<accession>A0A929BFH4</accession>
<dbReference type="InterPro" id="IPR028098">
    <property type="entry name" value="Glyco_trans_4-like_N"/>
</dbReference>
<protein>
    <submittedName>
        <fullName evidence="4">Glycosyltransferase</fullName>
    </submittedName>
</protein>
<gene>
    <name evidence="4" type="ORF">IQ251_18765</name>
</gene>
<dbReference type="RefSeq" id="WP_193930225.1">
    <property type="nucleotide sequence ID" value="NZ_JADEYC010000043.1"/>
</dbReference>
<dbReference type="PANTHER" id="PTHR12526">
    <property type="entry name" value="GLYCOSYLTRANSFERASE"/>
    <property type="match status" value="1"/>
</dbReference>
<evidence type="ECO:0000259" key="3">
    <source>
        <dbReference type="Pfam" id="PF13439"/>
    </source>
</evidence>